<dbReference type="GO" id="GO:0043590">
    <property type="term" value="C:bacterial nucleoid"/>
    <property type="evidence" value="ECO:0007669"/>
    <property type="project" value="TreeGrafter"/>
</dbReference>
<dbReference type="KEGG" id="apal:BN85405870"/>
<dbReference type="Proteomes" id="UP000032740">
    <property type="component" value="Chromosome"/>
</dbReference>
<evidence type="ECO:0000256" key="1">
    <source>
        <dbReference type="ARBA" id="ARBA00022763"/>
    </source>
</evidence>
<dbReference type="STRING" id="1318466.BN85405870"/>
<dbReference type="GO" id="GO:0006310">
    <property type="term" value="P:DNA recombination"/>
    <property type="evidence" value="ECO:0007669"/>
    <property type="project" value="UniProtKB-KW"/>
</dbReference>
<evidence type="ECO:0000259" key="4">
    <source>
        <dbReference type="Pfam" id="PF11967"/>
    </source>
</evidence>
<dbReference type="InterPro" id="IPR003717">
    <property type="entry name" value="RecO"/>
</dbReference>
<keyword evidence="1" id="KW-0227">DNA damage</keyword>
<accession>U4KKC7</accession>
<dbReference type="HOGENOM" id="CLU_109227_0_0_14"/>
<dbReference type="Gene3D" id="2.40.50.140">
    <property type="entry name" value="Nucleic acid-binding proteins"/>
    <property type="match status" value="1"/>
</dbReference>
<evidence type="ECO:0000313" key="6">
    <source>
        <dbReference type="Proteomes" id="UP000032740"/>
    </source>
</evidence>
<dbReference type="AlphaFoldDB" id="U4KKC7"/>
<evidence type="ECO:0000256" key="3">
    <source>
        <dbReference type="ARBA" id="ARBA00023204"/>
    </source>
</evidence>
<dbReference type="Pfam" id="PF11967">
    <property type="entry name" value="RecO_N"/>
    <property type="match status" value="1"/>
</dbReference>
<dbReference type="PANTHER" id="PTHR33991">
    <property type="entry name" value="DNA REPAIR PROTEIN RECO"/>
    <property type="match status" value="1"/>
</dbReference>
<evidence type="ECO:0000256" key="2">
    <source>
        <dbReference type="ARBA" id="ARBA00023172"/>
    </source>
</evidence>
<dbReference type="InterPro" id="IPR022572">
    <property type="entry name" value="DNA_rep/recomb_RecO_N"/>
</dbReference>
<feature type="domain" description="DNA replication/recombination mediator RecO N-terminal" evidence="4">
    <location>
        <begin position="7"/>
        <end position="81"/>
    </location>
</feature>
<name>U4KKC7_ALTPJ</name>
<dbReference type="PANTHER" id="PTHR33991:SF1">
    <property type="entry name" value="DNA REPAIR PROTEIN RECO"/>
    <property type="match status" value="1"/>
</dbReference>
<sequence>MDTKTNKIKGIIYKVLPYKESAKMVFVYTEKGKYTLIFQGAQKTNNLNRAITQYLSLIEFELNPMGKRMMNISQAKLLDSYDKLKDSYDTTKKYATILELLDKVVTDEDEHETIFKIALEALSDTKIGYLRFLARLLPVIGYHFNLKPDGRKIKGYSLLLNRLIYKEETESIILDVVATTELLKLFINKQTDAFTQEDQLSSFLIKYYDYYLQYQFKTMK</sequence>
<dbReference type="RefSeq" id="WP_026657923.1">
    <property type="nucleotide sequence ID" value="NC_022538.1"/>
</dbReference>
<keyword evidence="3" id="KW-0234">DNA repair</keyword>
<keyword evidence="2" id="KW-0233">DNA recombination</keyword>
<dbReference type="NCBIfam" id="TIGR00613">
    <property type="entry name" value="reco"/>
    <property type="match status" value="1"/>
</dbReference>
<dbReference type="GO" id="GO:0006302">
    <property type="term" value="P:double-strand break repair"/>
    <property type="evidence" value="ECO:0007669"/>
    <property type="project" value="TreeGrafter"/>
</dbReference>
<dbReference type="EMBL" id="FO681347">
    <property type="protein sequence ID" value="CCV64164.1"/>
    <property type="molecule type" value="Genomic_DNA"/>
</dbReference>
<keyword evidence="6" id="KW-1185">Reference proteome</keyword>
<organism evidence="5 6">
    <name type="scientific">Alteracholeplasma palmae (strain ATCC 49389 / J233)</name>
    <name type="common">Acholeplasma palmae</name>
    <dbReference type="NCBI Taxonomy" id="1318466"/>
    <lineage>
        <taxon>Bacteria</taxon>
        <taxon>Bacillati</taxon>
        <taxon>Mycoplasmatota</taxon>
        <taxon>Mollicutes</taxon>
        <taxon>Acholeplasmatales</taxon>
        <taxon>Acholeplasmataceae</taxon>
        <taxon>Acholeplasma</taxon>
    </lineage>
</organism>
<dbReference type="InterPro" id="IPR012340">
    <property type="entry name" value="NA-bd_OB-fold"/>
</dbReference>
<reference evidence="5 6" key="1">
    <citation type="journal article" date="2013" name="J. Mol. Microbiol. Biotechnol.">
        <title>Analysis of the Complete Genomes of Acholeplasma brassicae , A. palmae and A. laidlawii and Their Comparison to the Obligate Parasites from ' Candidatus Phytoplasma'.</title>
        <authorList>
            <person name="Kube M."/>
            <person name="Siewert C."/>
            <person name="Migdoll A.M."/>
            <person name="Duduk B."/>
            <person name="Holz S."/>
            <person name="Rabus R."/>
            <person name="Seemuller E."/>
            <person name="Mitrovic J."/>
            <person name="Muller I."/>
            <person name="Buttner C."/>
            <person name="Reinhardt R."/>
        </authorList>
    </citation>
    <scope>NUCLEOTIDE SEQUENCE [LARGE SCALE GENOMIC DNA]</scope>
    <source>
        <strain evidence="5 6">J233</strain>
    </source>
</reference>
<gene>
    <name evidence="5" type="primary">recO</name>
    <name evidence="5" type="ORF">BN85405870</name>
</gene>
<dbReference type="SUPFAM" id="SSF50249">
    <property type="entry name" value="Nucleic acid-binding proteins"/>
    <property type="match status" value="1"/>
</dbReference>
<dbReference type="OrthoDB" id="384440at2"/>
<evidence type="ECO:0000313" key="5">
    <source>
        <dbReference type="EMBL" id="CCV64164.1"/>
    </source>
</evidence>
<proteinExistence type="predicted"/>
<protein>
    <submittedName>
        <fullName evidence="5">DNA repair protein</fullName>
    </submittedName>
</protein>